<proteinExistence type="predicted"/>
<organism evidence="1 2">
    <name type="scientific">Alistipes shahii WAL 8301</name>
    <dbReference type="NCBI Taxonomy" id="717959"/>
    <lineage>
        <taxon>Bacteria</taxon>
        <taxon>Pseudomonadati</taxon>
        <taxon>Bacteroidota</taxon>
        <taxon>Bacteroidia</taxon>
        <taxon>Bacteroidales</taxon>
        <taxon>Rikenellaceae</taxon>
        <taxon>Alistipes</taxon>
    </lineage>
</organism>
<reference evidence="1 2" key="2">
    <citation type="submission" date="2010-03" db="EMBL/GenBank/DDBJ databases">
        <authorList>
            <person name="Pajon A."/>
        </authorList>
    </citation>
    <scope>NUCLEOTIDE SEQUENCE [LARGE SCALE GENOMIC DNA]</scope>
    <source>
        <strain evidence="1 2">WAL 8301</strain>
    </source>
</reference>
<dbReference type="STRING" id="717959.AL1_06810"/>
<gene>
    <name evidence="1" type="ORF">AL1_06810</name>
</gene>
<evidence type="ECO:0000313" key="2">
    <source>
        <dbReference type="Proteomes" id="UP000008794"/>
    </source>
</evidence>
<evidence type="ECO:0000313" key="1">
    <source>
        <dbReference type="EMBL" id="CBK63280.1"/>
    </source>
</evidence>
<dbReference type="KEGG" id="ash:AL1_06810"/>
<dbReference type="Proteomes" id="UP000008794">
    <property type="component" value="Chromosome"/>
</dbReference>
<protein>
    <recommendedName>
        <fullName evidence="3">Four helix bundle sensory module for signal transduction</fullName>
    </recommendedName>
</protein>
<dbReference type="HOGENOM" id="CLU_1615553_0_0_10"/>
<evidence type="ECO:0008006" key="3">
    <source>
        <dbReference type="Google" id="ProtNLM"/>
    </source>
</evidence>
<name>D4IK18_9BACT</name>
<reference evidence="1 2" key="1">
    <citation type="submission" date="2010-03" db="EMBL/GenBank/DDBJ databases">
        <title>The genome sequence of Alistipes shahii WAL 8301.</title>
        <authorList>
            <consortium name="metaHIT consortium -- http://www.metahit.eu/"/>
            <person name="Pajon A."/>
            <person name="Turner K."/>
            <person name="Parkhill J."/>
        </authorList>
    </citation>
    <scope>NUCLEOTIDE SEQUENCE [LARGE SCALE GENOMIC DNA]</scope>
    <source>
        <strain evidence="1 2">WAL 8301</strain>
    </source>
</reference>
<keyword evidence="2" id="KW-1185">Reference proteome</keyword>
<dbReference type="EMBL" id="FP929032">
    <property type="protein sequence ID" value="CBK63280.1"/>
    <property type="molecule type" value="Genomic_DNA"/>
</dbReference>
<dbReference type="AlphaFoldDB" id="D4IK18"/>
<accession>D4IK18</accession>
<sequence length="164" mass="18182">MTGLRKRVTVGFLSIVCLLFFSGMVSFLELSHLSRDTGEILKANKRNIELAKEMLDAAHEQNIALIRLSVFGDRSCDSLCRKSMERLENTLLVAQSEALEKSFLDSLAFATTELRLVTDNYLAFGAPPVPTRRRPCGPIRWAAGGTAKSTRPFTAVLRPPSRVI</sequence>
<dbReference type="RefSeq" id="WP_015546215.1">
    <property type="nucleotide sequence ID" value="NC_021030.1"/>
</dbReference>
<dbReference type="PATRIC" id="fig|717959.3.peg.2255"/>